<dbReference type="InParanoid" id="A0A1D2V9B8"/>
<sequence length="490" mass="54812">MSLRFGRMFKSKQLEREKQKELEKQLEMEREIAAAAEQASNFNMTQSIITSTVSSIINEDAFDSLPLPNIPSSRYQNHVISSSSSISNMSLNHYHSKNSSISTTTINTLNNSNSNNSNTSSSNNNSNNGNGNGNSNSNSNSFNNLNNLSNNNLSANNVNININTSNFNTIINSNNNYSTSQLHRSYSNVIHSSSPSLTELDSFGASNSSNMENTLSTVSDYSNNQLVVLKLSPAEISILRQSWNENISPPYEKVDGILQLVDEDSKINSLSEVFSSIQFWNEIQNNAFLINPELNGFLPPPSHQAIYFTGILRMAVLNSEDLSVLVDYLGGIGRRHGIIFGAEPNFFQDLGVAIMRTLNERFGEAFSPEIEHVWISLYCFLANTMIDACNIDTILPEEENHAPELDDSAMNFFSQYSDILNINQRKSGNNNYNNNRNSIVSRRERSLTKIRDKDRRLNKKSSFTNSSTNNYRNNVNGSVRPESNLTNGFF</sequence>
<dbReference type="GO" id="GO:0008941">
    <property type="term" value="F:nitric oxide dioxygenase NAD(P)H activity"/>
    <property type="evidence" value="ECO:0007669"/>
    <property type="project" value="TreeGrafter"/>
</dbReference>
<feature type="compositionally biased region" description="Low complexity" evidence="2">
    <location>
        <begin position="424"/>
        <end position="440"/>
    </location>
</feature>
<dbReference type="AlphaFoldDB" id="A0A1D2V9B8"/>
<dbReference type="Proteomes" id="UP000095038">
    <property type="component" value="Unassembled WGS sequence"/>
</dbReference>
<dbReference type="GO" id="GO:0019825">
    <property type="term" value="F:oxygen binding"/>
    <property type="evidence" value="ECO:0007669"/>
    <property type="project" value="InterPro"/>
</dbReference>
<feature type="region of interest" description="Disordered" evidence="2">
    <location>
        <begin position="424"/>
        <end position="490"/>
    </location>
</feature>
<dbReference type="InterPro" id="IPR012292">
    <property type="entry name" value="Globin/Proto"/>
</dbReference>
<evidence type="ECO:0000313" key="5">
    <source>
        <dbReference type="Proteomes" id="UP000095038"/>
    </source>
</evidence>
<evidence type="ECO:0000313" key="4">
    <source>
        <dbReference type="EMBL" id="ODV58261.1"/>
    </source>
</evidence>
<protein>
    <recommendedName>
        <fullName evidence="3">Globin domain-containing protein</fullName>
    </recommendedName>
</protein>
<dbReference type="PANTHER" id="PTHR43396">
    <property type="entry name" value="FLAVOHEMOPROTEIN"/>
    <property type="match status" value="1"/>
</dbReference>
<dbReference type="GeneID" id="30962194"/>
<gene>
    <name evidence="4" type="ORF">ASCRUDRAFT_10311</name>
</gene>
<dbReference type="Pfam" id="PF00042">
    <property type="entry name" value="Globin"/>
    <property type="match status" value="1"/>
</dbReference>
<feature type="coiled-coil region" evidence="1">
    <location>
        <begin position="11"/>
        <end position="39"/>
    </location>
</feature>
<dbReference type="GO" id="GO:0071500">
    <property type="term" value="P:cellular response to nitrosative stress"/>
    <property type="evidence" value="ECO:0007669"/>
    <property type="project" value="TreeGrafter"/>
</dbReference>
<feature type="compositionally biased region" description="Low complexity" evidence="2">
    <location>
        <begin position="460"/>
        <end position="480"/>
    </location>
</feature>
<dbReference type="PROSITE" id="PS01033">
    <property type="entry name" value="GLOBIN"/>
    <property type="match status" value="1"/>
</dbReference>
<feature type="compositionally biased region" description="Basic and acidic residues" evidence="2">
    <location>
        <begin position="441"/>
        <end position="455"/>
    </location>
</feature>
<accession>A0A1D2V9B8</accession>
<feature type="domain" description="Globin" evidence="3">
    <location>
        <begin position="230"/>
        <end position="390"/>
    </location>
</feature>
<dbReference type="EMBL" id="KV454493">
    <property type="protein sequence ID" value="ODV58261.1"/>
    <property type="molecule type" value="Genomic_DNA"/>
</dbReference>
<feature type="region of interest" description="Disordered" evidence="2">
    <location>
        <begin position="103"/>
        <end position="145"/>
    </location>
</feature>
<organism evidence="4 5">
    <name type="scientific">Ascoidea rubescens DSM 1968</name>
    <dbReference type="NCBI Taxonomy" id="1344418"/>
    <lineage>
        <taxon>Eukaryota</taxon>
        <taxon>Fungi</taxon>
        <taxon>Dikarya</taxon>
        <taxon>Ascomycota</taxon>
        <taxon>Saccharomycotina</taxon>
        <taxon>Saccharomycetes</taxon>
        <taxon>Ascoideaceae</taxon>
        <taxon>Ascoidea</taxon>
    </lineage>
</organism>
<evidence type="ECO:0000256" key="2">
    <source>
        <dbReference type="SAM" id="MobiDB-lite"/>
    </source>
</evidence>
<dbReference type="GO" id="GO:0020037">
    <property type="term" value="F:heme binding"/>
    <property type="evidence" value="ECO:0007669"/>
    <property type="project" value="InterPro"/>
</dbReference>
<evidence type="ECO:0000256" key="1">
    <source>
        <dbReference type="SAM" id="Coils"/>
    </source>
</evidence>
<dbReference type="SUPFAM" id="SSF46458">
    <property type="entry name" value="Globin-like"/>
    <property type="match status" value="1"/>
</dbReference>
<keyword evidence="5" id="KW-1185">Reference proteome</keyword>
<dbReference type="RefSeq" id="XP_020044568.1">
    <property type="nucleotide sequence ID" value="XM_020188558.1"/>
</dbReference>
<dbReference type="InterPro" id="IPR044399">
    <property type="entry name" value="Mb-like_M"/>
</dbReference>
<dbReference type="OrthoDB" id="436496at2759"/>
<dbReference type="CDD" id="cd01040">
    <property type="entry name" value="Mb-like"/>
    <property type="match status" value="1"/>
</dbReference>
<dbReference type="InterPro" id="IPR009050">
    <property type="entry name" value="Globin-like_sf"/>
</dbReference>
<dbReference type="STRING" id="1344418.A0A1D2V9B8"/>
<dbReference type="InterPro" id="IPR000971">
    <property type="entry name" value="Globin"/>
</dbReference>
<dbReference type="GO" id="GO:0046210">
    <property type="term" value="P:nitric oxide catabolic process"/>
    <property type="evidence" value="ECO:0007669"/>
    <property type="project" value="TreeGrafter"/>
</dbReference>
<dbReference type="GO" id="GO:0071949">
    <property type="term" value="F:FAD binding"/>
    <property type="evidence" value="ECO:0007669"/>
    <property type="project" value="TreeGrafter"/>
</dbReference>
<reference evidence="5" key="1">
    <citation type="submission" date="2016-05" db="EMBL/GenBank/DDBJ databases">
        <title>Comparative genomics of biotechnologically important yeasts.</title>
        <authorList>
            <consortium name="DOE Joint Genome Institute"/>
            <person name="Riley R."/>
            <person name="Haridas S."/>
            <person name="Wolfe K.H."/>
            <person name="Lopes M.R."/>
            <person name="Hittinger C.T."/>
            <person name="Goker M."/>
            <person name="Salamov A."/>
            <person name="Wisecaver J."/>
            <person name="Long T.M."/>
            <person name="Aerts A.L."/>
            <person name="Barry K."/>
            <person name="Choi C."/>
            <person name="Clum A."/>
            <person name="Coughlan A.Y."/>
            <person name="Deshpande S."/>
            <person name="Douglass A.P."/>
            <person name="Hanson S.J."/>
            <person name="Klenk H.-P."/>
            <person name="Labutti K."/>
            <person name="Lapidus A."/>
            <person name="Lindquist E."/>
            <person name="Lipzen A."/>
            <person name="Meier-Kolthoff J.P."/>
            <person name="Ohm R.A."/>
            <person name="Otillar R.P."/>
            <person name="Pangilinan J."/>
            <person name="Peng Y."/>
            <person name="Rokas A."/>
            <person name="Rosa C.A."/>
            <person name="Scheuner C."/>
            <person name="Sibirny A.A."/>
            <person name="Slot J.C."/>
            <person name="Stielow J.B."/>
            <person name="Sun H."/>
            <person name="Kurtzman C.P."/>
            <person name="Blackwell M."/>
            <person name="Grigoriev I.V."/>
            <person name="Jeffries T.W."/>
        </authorList>
    </citation>
    <scope>NUCLEOTIDE SEQUENCE [LARGE SCALE GENOMIC DNA]</scope>
    <source>
        <strain evidence="5">DSM 1968</strain>
    </source>
</reference>
<proteinExistence type="predicted"/>
<name>A0A1D2V9B8_9ASCO</name>
<dbReference type="PANTHER" id="PTHR43396:SF6">
    <property type="entry name" value="ABL201WP"/>
    <property type="match status" value="1"/>
</dbReference>
<feature type="compositionally biased region" description="Polar residues" evidence="2">
    <location>
        <begin position="481"/>
        <end position="490"/>
    </location>
</feature>
<evidence type="ECO:0000259" key="3">
    <source>
        <dbReference type="PROSITE" id="PS01033"/>
    </source>
</evidence>
<dbReference type="Gene3D" id="1.10.490.10">
    <property type="entry name" value="Globins"/>
    <property type="match status" value="1"/>
</dbReference>
<keyword evidence="1" id="KW-0175">Coiled coil</keyword>